<sequence>MNEHMIYVLNADTCILQANNKRITDIFMTKHKSGVVKYCGKDMERFQLFFEAALFAVAEWQIQVEAEIIHYDEIEVMDFFERLDSYEAGKLAESILIFNDIIVMSGNEKVCTYF</sequence>
<dbReference type="EMBL" id="RUBO01000023">
    <property type="protein sequence ID" value="MKI91279.1"/>
    <property type="molecule type" value="Genomic_DNA"/>
</dbReference>
<accession>A0A5U8Y7L7</accession>
<evidence type="ECO:0000313" key="3">
    <source>
        <dbReference type="Proteomes" id="UP000839518"/>
    </source>
</evidence>
<organism evidence="2 3">
    <name type="scientific">Salmonella enterica subsp. enterica serovar Sandiego</name>
    <dbReference type="NCBI Taxonomy" id="1151002"/>
    <lineage>
        <taxon>Bacteria</taxon>
        <taxon>Pseudomonadati</taxon>
        <taxon>Pseudomonadota</taxon>
        <taxon>Gammaproteobacteria</taxon>
        <taxon>Enterobacterales</taxon>
        <taxon>Enterobacteriaceae</taxon>
        <taxon>Salmonella</taxon>
    </lineage>
</organism>
<comment type="caution">
    <text evidence="2">The sequence shown here is derived from an EMBL/GenBank/DDBJ whole genome shotgun (WGS) entry which is preliminary data.</text>
</comment>
<dbReference type="Proteomes" id="UP000839518">
    <property type="component" value="Unassembled WGS sequence"/>
</dbReference>
<evidence type="ECO:0000313" key="1">
    <source>
        <dbReference type="EMBL" id="EBS0575193.1"/>
    </source>
</evidence>
<reference evidence="2 3" key="1">
    <citation type="submission" date="2018-09" db="EMBL/GenBank/DDBJ databases">
        <authorList>
            <person name="Ashton P.M."/>
            <person name="Dallman T."/>
            <person name="Nair S."/>
            <person name="De Pinna E."/>
            <person name="Peters T."/>
            <person name="Grant K."/>
        </authorList>
    </citation>
    <scope>NUCLEOTIDE SEQUENCE [LARGE SCALE GENOMIC DNA]</scope>
    <source>
        <strain evidence="2 3">373296</strain>
        <strain evidence="1">444464</strain>
    </source>
</reference>
<dbReference type="EMBL" id="AAGUDL010000037">
    <property type="protein sequence ID" value="EBS0575193.1"/>
    <property type="molecule type" value="Genomic_DNA"/>
</dbReference>
<evidence type="ECO:0000313" key="2">
    <source>
        <dbReference type="EMBL" id="MKI91279.1"/>
    </source>
</evidence>
<evidence type="ECO:0008006" key="4">
    <source>
        <dbReference type="Google" id="ProtNLM"/>
    </source>
</evidence>
<dbReference type="AlphaFoldDB" id="A0A5I1G887"/>
<accession>A0A5I1G887</accession>
<proteinExistence type="predicted"/>
<name>A0A5I1G887_SALET</name>
<gene>
    <name evidence="2" type="ORF">D5856_20670</name>
    <name evidence="1" type="ORF">DTU64_22550</name>
</gene>
<protein>
    <recommendedName>
        <fullName evidence="4">Cytoplasmic protein</fullName>
    </recommendedName>
</protein>